<proteinExistence type="predicted"/>
<evidence type="ECO:0000313" key="2">
    <source>
        <dbReference type="EMBL" id="MFD0997940.1"/>
    </source>
</evidence>
<dbReference type="Gene3D" id="3.10.180.10">
    <property type="entry name" value="2,3-Dihydroxybiphenyl 1,2-Dioxygenase, domain 1"/>
    <property type="match status" value="1"/>
</dbReference>
<dbReference type="PANTHER" id="PTHR36503">
    <property type="entry name" value="BLR2520 PROTEIN"/>
    <property type="match status" value="1"/>
</dbReference>
<dbReference type="SUPFAM" id="SSF54593">
    <property type="entry name" value="Glyoxalase/Bleomycin resistance protein/Dihydroxybiphenyl dioxygenase"/>
    <property type="match status" value="1"/>
</dbReference>
<dbReference type="InterPro" id="IPR037523">
    <property type="entry name" value="VOC_core"/>
</dbReference>
<name>A0ABW3JW72_9BACT</name>
<feature type="domain" description="VOC" evidence="1">
    <location>
        <begin position="3"/>
        <end position="127"/>
    </location>
</feature>
<keyword evidence="3" id="KW-1185">Reference proteome</keyword>
<comment type="caution">
    <text evidence="2">The sequence shown here is derived from an EMBL/GenBank/DDBJ whole genome shotgun (WGS) entry which is preliminary data.</text>
</comment>
<dbReference type="PROSITE" id="PS51819">
    <property type="entry name" value="VOC"/>
    <property type="match status" value="1"/>
</dbReference>
<organism evidence="2 3">
    <name type="scientific">Ohtaekwangia kribbensis</name>
    <dbReference type="NCBI Taxonomy" id="688913"/>
    <lineage>
        <taxon>Bacteria</taxon>
        <taxon>Pseudomonadati</taxon>
        <taxon>Bacteroidota</taxon>
        <taxon>Cytophagia</taxon>
        <taxon>Cytophagales</taxon>
        <taxon>Fulvivirgaceae</taxon>
        <taxon>Ohtaekwangia</taxon>
    </lineage>
</organism>
<dbReference type="Proteomes" id="UP001597112">
    <property type="component" value="Unassembled WGS sequence"/>
</dbReference>
<dbReference type="EMBL" id="JBHTKA010000001">
    <property type="protein sequence ID" value="MFD0997940.1"/>
    <property type="molecule type" value="Genomic_DNA"/>
</dbReference>
<dbReference type="Pfam" id="PF22677">
    <property type="entry name" value="Ble-like_N"/>
    <property type="match status" value="1"/>
</dbReference>
<dbReference type="InterPro" id="IPR029068">
    <property type="entry name" value="Glyas_Bleomycin-R_OHBP_Dase"/>
</dbReference>
<evidence type="ECO:0000259" key="1">
    <source>
        <dbReference type="PROSITE" id="PS51819"/>
    </source>
</evidence>
<protein>
    <submittedName>
        <fullName evidence="2">VOC family protein</fullName>
    </submittedName>
</protein>
<accession>A0ABW3JW72</accession>
<gene>
    <name evidence="2" type="ORF">ACFQ21_01440</name>
</gene>
<dbReference type="RefSeq" id="WP_377573773.1">
    <property type="nucleotide sequence ID" value="NZ_JBHTKA010000001.1"/>
</dbReference>
<reference evidence="3" key="1">
    <citation type="journal article" date="2019" name="Int. J. Syst. Evol. Microbiol.">
        <title>The Global Catalogue of Microorganisms (GCM) 10K type strain sequencing project: providing services to taxonomists for standard genome sequencing and annotation.</title>
        <authorList>
            <consortium name="The Broad Institute Genomics Platform"/>
            <consortium name="The Broad Institute Genome Sequencing Center for Infectious Disease"/>
            <person name="Wu L."/>
            <person name="Ma J."/>
        </authorList>
    </citation>
    <scope>NUCLEOTIDE SEQUENCE [LARGE SCALE GENOMIC DNA]</scope>
    <source>
        <strain evidence="3">CCUG 58938</strain>
    </source>
</reference>
<sequence>MATKIFVNLPVRDLEKAIEFFTKLNFKFDPQFTDKNATCMIVGEDIYVMLLVTDFFKTFTRKEIADATRSTETILTLSTDNRKKVDELVNTALAAGATSPNDAQDQDWIYGRSFYDLDGHHWEIMYMDPRAA</sequence>
<dbReference type="InterPro" id="IPR053863">
    <property type="entry name" value="Glyoxy/Ble-like_N"/>
</dbReference>
<evidence type="ECO:0000313" key="3">
    <source>
        <dbReference type="Proteomes" id="UP001597112"/>
    </source>
</evidence>
<dbReference type="PANTHER" id="PTHR36503:SF2">
    <property type="entry name" value="BLR2408 PROTEIN"/>
    <property type="match status" value="1"/>
</dbReference>